<dbReference type="HOGENOM" id="CLU_1974562_0_0_1"/>
<sequence>MVFLHQMSITDCQMLEEIIASTSDEVMDSIIFSKLGSLELDGLSSLARFCSGNYMLGFPSLKKVIMSQCPKMEIFSKGELRTPKLKGIQKTEGQYVGRWEGNLNTTIQQLFIEKSVQNSEEETKVSF</sequence>
<dbReference type="AlphaFoldDB" id="A0A061F2H2"/>
<name>A0A061F2H2_THECC</name>
<gene>
    <name evidence="1" type="ORF">TCM_026475</name>
</gene>
<dbReference type="Proteomes" id="UP000026915">
    <property type="component" value="Chromosome 5"/>
</dbReference>
<reference evidence="1 2" key="1">
    <citation type="journal article" date="2013" name="Genome Biol.">
        <title>The genome sequence of the most widely cultivated cacao type and its use to identify candidate genes regulating pod color.</title>
        <authorList>
            <person name="Motamayor J.C."/>
            <person name="Mockaitis K."/>
            <person name="Schmutz J."/>
            <person name="Haiminen N."/>
            <person name="Iii D.L."/>
            <person name="Cornejo O."/>
            <person name="Findley S.D."/>
            <person name="Zheng P."/>
            <person name="Utro F."/>
            <person name="Royaert S."/>
            <person name="Saski C."/>
            <person name="Jenkins J."/>
            <person name="Podicheti R."/>
            <person name="Zhao M."/>
            <person name="Scheffler B.E."/>
            <person name="Stack J.C."/>
            <person name="Feltus F.A."/>
            <person name="Mustiga G.M."/>
            <person name="Amores F."/>
            <person name="Phillips W."/>
            <person name="Marelli J.P."/>
            <person name="May G.D."/>
            <person name="Shapiro H."/>
            <person name="Ma J."/>
            <person name="Bustamante C.D."/>
            <person name="Schnell R.J."/>
            <person name="Main D."/>
            <person name="Gilbert D."/>
            <person name="Parida L."/>
            <person name="Kuhn D.N."/>
        </authorList>
    </citation>
    <scope>NUCLEOTIDE SEQUENCE [LARGE SCALE GENOMIC DNA]</scope>
    <source>
        <strain evidence="2">cv. Matina 1-6</strain>
    </source>
</reference>
<dbReference type="Gramene" id="EOY11236">
    <property type="protein sequence ID" value="EOY11236"/>
    <property type="gene ID" value="TCM_026475"/>
</dbReference>
<organism evidence="1 2">
    <name type="scientific">Theobroma cacao</name>
    <name type="common">Cacao</name>
    <name type="synonym">Cocoa</name>
    <dbReference type="NCBI Taxonomy" id="3641"/>
    <lineage>
        <taxon>Eukaryota</taxon>
        <taxon>Viridiplantae</taxon>
        <taxon>Streptophyta</taxon>
        <taxon>Embryophyta</taxon>
        <taxon>Tracheophyta</taxon>
        <taxon>Spermatophyta</taxon>
        <taxon>Magnoliopsida</taxon>
        <taxon>eudicotyledons</taxon>
        <taxon>Gunneridae</taxon>
        <taxon>Pentapetalae</taxon>
        <taxon>rosids</taxon>
        <taxon>malvids</taxon>
        <taxon>Malvales</taxon>
        <taxon>Malvaceae</taxon>
        <taxon>Byttnerioideae</taxon>
        <taxon>Theobroma</taxon>
    </lineage>
</organism>
<dbReference type="InParanoid" id="A0A061F2H2"/>
<dbReference type="STRING" id="3641.A0A061F2H2"/>
<keyword evidence="2" id="KW-1185">Reference proteome</keyword>
<dbReference type="OMA" id="CSARYTF"/>
<dbReference type="EMBL" id="CM001883">
    <property type="protein sequence ID" value="EOY11236.1"/>
    <property type="molecule type" value="Genomic_DNA"/>
</dbReference>
<evidence type="ECO:0000313" key="2">
    <source>
        <dbReference type="Proteomes" id="UP000026915"/>
    </source>
</evidence>
<accession>A0A061F2H2</accession>
<proteinExistence type="predicted"/>
<protein>
    <submittedName>
        <fullName evidence="1">Disease resistance protein RPS2, putative</fullName>
    </submittedName>
</protein>
<evidence type="ECO:0000313" key="1">
    <source>
        <dbReference type="EMBL" id="EOY11236.1"/>
    </source>
</evidence>